<evidence type="ECO:0000256" key="1">
    <source>
        <dbReference type="ARBA" id="ARBA00023015"/>
    </source>
</evidence>
<dbReference type="Gene3D" id="1.10.260.40">
    <property type="entry name" value="lambda repressor-like DNA-binding domains"/>
    <property type="match status" value="1"/>
</dbReference>
<keyword evidence="1" id="KW-0805">Transcription regulation</keyword>
<dbReference type="PROSITE" id="PS50932">
    <property type="entry name" value="HTH_LACI_2"/>
    <property type="match status" value="1"/>
</dbReference>
<evidence type="ECO:0000256" key="2">
    <source>
        <dbReference type="ARBA" id="ARBA00023125"/>
    </source>
</evidence>
<dbReference type="SUPFAM" id="SSF47413">
    <property type="entry name" value="lambda repressor-like DNA-binding domains"/>
    <property type="match status" value="1"/>
</dbReference>
<organism evidence="5 6">
    <name type="scientific">Candidatus Anaerobiospirillum pullicola</name>
    <dbReference type="NCBI Taxonomy" id="2838451"/>
    <lineage>
        <taxon>Bacteria</taxon>
        <taxon>Pseudomonadati</taxon>
        <taxon>Pseudomonadota</taxon>
        <taxon>Gammaproteobacteria</taxon>
        <taxon>Aeromonadales</taxon>
        <taxon>Succinivibrionaceae</taxon>
        <taxon>Anaerobiospirillum</taxon>
    </lineage>
</organism>
<dbReference type="Gene3D" id="3.40.50.2300">
    <property type="match status" value="2"/>
</dbReference>
<dbReference type="SUPFAM" id="SSF53822">
    <property type="entry name" value="Periplasmic binding protein-like I"/>
    <property type="match status" value="1"/>
</dbReference>
<dbReference type="GO" id="GO:0000976">
    <property type="term" value="F:transcription cis-regulatory region binding"/>
    <property type="evidence" value="ECO:0007669"/>
    <property type="project" value="TreeGrafter"/>
</dbReference>
<accession>A0A948WYT1</accession>
<dbReference type="PANTHER" id="PTHR30146">
    <property type="entry name" value="LACI-RELATED TRANSCRIPTIONAL REPRESSOR"/>
    <property type="match status" value="1"/>
</dbReference>
<dbReference type="SMART" id="SM00354">
    <property type="entry name" value="HTH_LACI"/>
    <property type="match status" value="1"/>
</dbReference>
<keyword evidence="2" id="KW-0238">DNA-binding</keyword>
<dbReference type="InterPro" id="IPR010982">
    <property type="entry name" value="Lambda_DNA-bd_dom_sf"/>
</dbReference>
<gene>
    <name evidence="5" type="ORF">H9847_04445</name>
</gene>
<dbReference type="CDD" id="cd01392">
    <property type="entry name" value="HTH_LacI"/>
    <property type="match status" value="1"/>
</dbReference>
<dbReference type="AlphaFoldDB" id="A0A948WYT1"/>
<dbReference type="Pfam" id="PF13377">
    <property type="entry name" value="Peripla_BP_3"/>
    <property type="match status" value="1"/>
</dbReference>
<reference evidence="5" key="1">
    <citation type="journal article" date="2021" name="PeerJ">
        <title>Extensive microbial diversity within the chicken gut microbiome revealed by metagenomics and culture.</title>
        <authorList>
            <person name="Gilroy R."/>
            <person name="Ravi A."/>
            <person name="Getino M."/>
            <person name="Pursley I."/>
            <person name="Horton D.L."/>
            <person name="Alikhan N.F."/>
            <person name="Baker D."/>
            <person name="Gharbi K."/>
            <person name="Hall N."/>
            <person name="Watson M."/>
            <person name="Adriaenssens E.M."/>
            <person name="Foster-Nyarko E."/>
            <person name="Jarju S."/>
            <person name="Secka A."/>
            <person name="Antonio M."/>
            <person name="Oren A."/>
            <person name="Chaudhuri R.R."/>
            <person name="La Ragione R."/>
            <person name="Hildebrand F."/>
            <person name="Pallen M.J."/>
        </authorList>
    </citation>
    <scope>NUCLEOTIDE SEQUENCE</scope>
    <source>
        <strain evidence="5">378</strain>
    </source>
</reference>
<comment type="caution">
    <text evidence="5">The sequence shown here is derived from an EMBL/GenBank/DDBJ whole genome shotgun (WGS) entry which is preliminary data.</text>
</comment>
<dbReference type="Pfam" id="PF00356">
    <property type="entry name" value="LacI"/>
    <property type="match status" value="1"/>
</dbReference>
<evidence type="ECO:0000256" key="3">
    <source>
        <dbReference type="ARBA" id="ARBA00023163"/>
    </source>
</evidence>
<evidence type="ECO:0000313" key="6">
    <source>
        <dbReference type="Proteomes" id="UP000733611"/>
    </source>
</evidence>
<dbReference type="PANTHER" id="PTHR30146:SF145">
    <property type="entry name" value="RIBOSE OPERON REPRESSOR"/>
    <property type="match status" value="1"/>
</dbReference>
<dbReference type="InterPro" id="IPR046335">
    <property type="entry name" value="LacI/GalR-like_sensor"/>
</dbReference>
<evidence type="ECO:0000259" key="4">
    <source>
        <dbReference type="PROSITE" id="PS50932"/>
    </source>
</evidence>
<feature type="domain" description="HTH lacI-type" evidence="4">
    <location>
        <begin position="5"/>
        <end position="65"/>
    </location>
</feature>
<sequence>MGKKVTMAQIAAAAGVSQPTVSLVLNGMADSMRIKESTRHKVLETAKQLGYQRVTPNSLQGKRRIAFVLDGAIITNDHFITALNEANVRANELGLVLCQLDTAGNERGRELVKKELQSGLYKGVIIATNVTTDDILAYDSGLPTVYLNCIPRDNLDVYAILPDDYGGAYDLTRLIAAKYQHPLIVAGDEWMRATIDRIRAMRAAFREQHVNITSEEIIYTDWSFKNAYTLTLEYLQDSSKQRPDVILCGSDFLATAVYQAVYKCGLSIPDDLAITGFDDQPLALNLTPTLTTVELPYSEMGSLAVDSLNQIIDLSDNRQQIKRLRGRVLVRESTML</sequence>
<dbReference type="InterPro" id="IPR028082">
    <property type="entry name" value="Peripla_BP_I"/>
</dbReference>
<dbReference type="GO" id="GO:0003700">
    <property type="term" value="F:DNA-binding transcription factor activity"/>
    <property type="evidence" value="ECO:0007669"/>
    <property type="project" value="TreeGrafter"/>
</dbReference>
<proteinExistence type="predicted"/>
<keyword evidence="3" id="KW-0804">Transcription</keyword>
<name>A0A948WYT1_9GAMM</name>
<evidence type="ECO:0000313" key="5">
    <source>
        <dbReference type="EMBL" id="MBU3844108.1"/>
    </source>
</evidence>
<reference evidence="5" key="2">
    <citation type="submission" date="2021-04" db="EMBL/GenBank/DDBJ databases">
        <authorList>
            <person name="Gilroy R."/>
        </authorList>
    </citation>
    <scope>NUCLEOTIDE SEQUENCE</scope>
    <source>
        <strain evidence="5">378</strain>
    </source>
</reference>
<dbReference type="Proteomes" id="UP000733611">
    <property type="component" value="Unassembled WGS sequence"/>
</dbReference>
<protein>
    <submittedName>
        <fullName evidence="5">LacI family transcriptional regulator</fullName>
    </submittedName>
</protein>
<dbReference type="EMBL" id="JAHLFE010000089">
    <property type="protein sequence ID" value="MBU3844108.1"/>
    <property type="molecule type" value="Genomic_DNA"/>
</dbReference>
<dbReference type="InterPro" id="IPR000843">
    <property type="entry name" value="HTH_LacI"/>
</dbReference>